<dbReference type="EMBL" id="JAAGOA010000006">
    <property type="protein sequence ID" value="NEE00607.1"/>
    <property type="molecule type" value="Genomic_DNA"/>
</dbReference>
<protein>
    <submittedName>
        <fullName evidence="3">Glycosyltransferase family 4 protein</fullName>
    </submittedName>
</protein>
<evidence type="ECO:0000313" key="3">
    <source>
        <dbReference type="EMBL" id="NEE00607.1"/>
    </source>
</evidence>
<keyword evidence="1 3" id="KW-0808">Transferase</keyword>
<dbReference type="AlphaFoldDB" id="A0A6L9S6G3"/>
<name>A0A6L9S6G3_9ACTN</name>
<dbReference type="Gene3D" id="3.40.50.2000">
    <property type="entry name" value="Glycogen Phosphorylase B"/>
    <property type="match status" value="1"/>
</dbReference>
<dbReference type="InterPro" id="IPR001296">
    <property type="entry name" value="Glyco_trans_1"/>
</dbReference>
<accession>A0A6L9S6G3</accession>
<dbReference type="SUPFAM" id="SSF53756">
    <property type="entry name" value="UDP-Glycosyltransferase/glycogen phosphorylase"/>
    <property type="match status" value="1"/>
</dbReference>
<evidence type="ECO:0000313" key="4">
    <source>
        <dbReference type="Proteomes" id="UP000475214"/>
    </source>
</evidence>
<organism evidence="3 4">
    <name type="scientific">Phytoactinopolyspora halotolerans</name>
    <dbReference type="NCBI Taxonomy" id="1981512"/>
    <lineage>
        <taxon>Bacteria</taxon>
        <taxon>Bacillati</taxon>
        <taxon>Actinomycetota</taxon>
        <taxon>Actinomycetes</taxon>
        <taxon>Jiangellales</taxon>
        <taxon>Jiangellaceae</taxon>
        <taxon>Phytoactinopolyspora</taxon>
    </lineage>
</organism>
<dbReference type="Pfam" id="PF00534">
    <property type="entry name" value="Glycos_transf_1"/>
    <property type="match status" value="1"/>
</dbReference>
<reference evidence="3 4" key="1">
    <citation type="submission" date="2020-02" db="EMBL/GenBank/DDBJ databases">
        <authorList>
            <person name="Li X.-J."/>
            <person name="Han X.-M."/>
        </authorList>
    </citation>
    <scope>NUCLEOTIDE SEQUENCE [LARGE SCALE GENOMIC DNA]</scope>
    <source>
        <strain evidence="3 4">CCTCC AB 2017055</strain>
    </source>
</reference>
<comment type="caution">
    <text evidence="3">The sequence shown here is derived from an EMBL/GenBank/DDBJ whole genome shotgun (WGS) entry which is preliminary data.</text>
</comment>
<gene>
    <name evidence="3" type="ORF">G1H10_10550</name>
</gene>
<dbReference type="Proteomes" id="UP000475214">
    <property type="component" value="Unassembled WGS sequence"/>
</dbReference>
<dbReference type="GO" id="GO:0016757">
    <property type="term" value="F:glycosyltransferase activity"/>
    <property type="evidence" value="ECO:0007669"/>
    <property type="project" value="InterPro"/>
</dbReference>
<feature type="domain" description="Glycosyl transferase family 1" evidence="2">
    <location>
        <begin position="50"/>
        <end position="174"/>
    </location>
</feature>
<evidence type="ECO:0000259" key="2">
    <source>
        <dbReference type="Pfam" id="PF00534"/>
    </source>
</evidence>
<dbReference type="PANTHER" id="PTHR45947:SF3">
    <property type="entry name" value="SULFOQUINOVOSYL TRANSFERASE SQD2"/>
    <property type="match status" value="1"/>
</dbReference>
<dbReference type="PANTHER" id="PTHR45947">
    <property type="entry name" value="SULFOQUINOVOSYL TRANSFERASE SQD2"/>
    <property type="match status" value="1"/>
</dbReference>
<dbReference type="RefSeq" id="WP_163736620.1">
    <property type="nucleotide sequence ID" value="NZ_JAAGOA010000006.1"/>
</dbReference>
<dbReference type="InterPro" id="IPR050194">
    <property type="entry name" value="Glycosyltransferase_grp1"/>
</dbReference>
<proteinExistence type="predicted"/>
<sequence length="243" mass="26378">MSFTYGWHVGNVATTWRGGHDIASSVEAASPCAGTTASNEQRSHGSSHDGYVVFVGWMLPGGGADRAIRIARRAGKRIVLVARVWEFDEREYFLSSIEPLLDADAVYLGDVAGERRLELLRSAEALITPTRWPESLVRIFLEAVAGGTPILALGDGLAADVIEHGKTGFLCHDDDEITRMLVSTPHVVSADRELRPADVPVPAPPRVPWPCHAEPAHGIPLQLPPPGGRFGRDRWRRAAVSAR</sequence>
<keyword evidence="4" id="KW-1185">Reference proteome</keyword>
<evidence type="ECO:0000256" key="1">
    <source>
        <dbReference type="ARBA" id="ARBA00022679"/>
    </source>
</evidence>